<dbReference type="Proteomes" id="UP000198716">
    <property type="component" value="Unassembled WGS sequence"/>
</dbReference>
<dbReference type="GO" id="GO:0004527">
    <property type="term" value="F:exonuclease activity"/>
    <property type="evidence" value="ECO:0007669"/>
    <property type="project" value="UniProtKB-KW"/>
</dbReference>
<evidence type="ECO:0000313" key="3">
    <source>
        <dbReference type="Proteomes" id="UP000198716"/>
    </source>
</evidence>
<feature type="domain" description="Endonuclease/exonuclease/phosphatase" evidence="1">
    <location>
        <begin position="1"/>
        <end position="233"/>
    </location>
</feature>
<evidence type="ECO:0000259" key="1">
    <source>
        <dbReference type="Pfam" id="PF03372"/>
    </source>
</evidence>
<keyword evidence="3" id="KW-1185">Reference proteome</keyword>
<dbReference type="GO" id="GO:0004519">
    <property type="term" value="F:endonuclease activity"/>
    <property type="evidence" value="ECO:0007669"/>
    <property type="project" value="UniProtKB-KW"/>
</dbReference>
<dbReference type="PANTHER" id="PTHR14859:SF15">
    <property type="entry name" value="ENDONUCLEASE_EXONUCLEASE_PHOSPHATASE DOMAIN-CONTAINING PROTEIN"/>
    <property type="match status" value="1"/>
</dbReference>
<keyword evidence="2" id="KW-0269">Exonuclease</keyword>
<dbReference type="GO" id="GO:0006506">
    <property type="term" value="P:GPI anchor biosynthetic process"/>
    <property type="evidence" value="ECO:0007669"/>
    <property type="project" value="TreeGrafter"/>
</dbReference>
<accession>A0A1I1ZZK4</accession>
<keyword evidence="2" id="KW-0540">Nuclease</keyword>
<keyword evidence="2" id="KW-0378">Hydrolase</keyword>
<proteinExistence type="predicted"/>
<dbReference type="Gene3D" id="3.60.10.10">
    <property type="entry name" value="Endonuclease/exonuclease/phosphatase"/>
    <property type="match status" value="1"/>
</dbReference>
<dbReference type="Pfam" id="PF03372">
    <property type="entry name" value="Exo_endo_phos"/>
    <property type="match status" value="1"/>
</dbReference>
<dbReference type="SUPFAM" id="SSF56219">
    <property type="entry name" value="DNase I-like"/>
    <property type="match status" value="1"/>
</dbReference>
<dbReference type="RefSeq" id="WP_092928463.1">
    <property type="nucleotide sequence ID" value="NZ_FOMZ01000012.1"/>
</dbReference>
<dbReference type="InterPro" id="IPR005135">
    <property type="entry name" value="Endo/exonuclease/phosphatase"/>
</dbReference>
<dbReference type="AlphaFoldDB" id="A0A1I1ZZK4"/>
<dbReference type="InterPro" id="IPR051916">
    <property type="entry name" value="GPI-anchor_lipid_remodeler"/>
</dbReference>
<gene>
    <name evidence="2" type="ORF">SAMN04487819_11235</name>
</gene>
<dbReference type="EMBL" id="FOMZ01000012">
    <property type="protein sequence ID" value="SFE37274.1"/>
    <property type="molecule type" value="Genomic_DNA"/>
</dbReference>
<reference evidence="3" key="1">
    <citation type="submission" date="2016-10" db="EMBL/GenBank/DDBJ databases">
        <authorList>
            <person name="Varghese N."/>
            <person name="Submissions S."/>
        </authorList>
    </citation>
    <scope>NUCLEOTIDE SEQUENCE [LARGE SCALE GENOMIC DNA]</scope>
    <source>
        <strain evidence="3">DSM 45004</strain>
    </source>
</reference>
<keyword evidence="2" id="KW-0255">Endonuclease</keyword>
<dbReference type="InterPro" id="IPR036691">
    <property type="entry name" value="Endo/exonu/phosph_ase_sf"/>
</dbReference>
<sequence length="244" mass="27306">MQYNIHSGRDSQGRLNPRRTASVIERSGAEVIALQEVDVHWSRRSAWRDQARGLASRLGMRAFFAPIYTLPPPRPGYPKRRFGLAVLSEHPVLAATNHRMTRRNTQHSSETTVRLPGFPEVVVDINGTAVHVYAAHLDYRERPRTRRIQVREIATALDRDDPGTPRLLLGDLNATSRAPELAPLWKRLRDTTGHTGAPTYPARRPRMRLDHIAVSGETEVVCSTTVASTASDHLPVVAELRIPS</sequence>
<evidence type="ECO:0000313" key="2">
    <source>
        <dbReference type="EMBL" id="SFE37274.1"/>
    </source>
</evidence>
<name>A0A1I1ZZK4_9ACTN</name>
<dbReference type="PANTHER" id="PTHR14859">
    <property type="entry name" value="CALCOFLUOR WHITE HYPERSENSITIVE PROTEIN PRECURSOR"/>
    <property type="match status" value="1"/>
</dbReference>
<dbReference type="GO" id="GO:0016020">
    <property type="term" value="C:membrane"/>
    <property type="evidence" value="ECO:0007669"/>
    <property type="project" value="GOC"/>
</dbReference>
<protein>
    <submittedName>
        <fullName evidence="2">Metal-dependent hydrolase, endonuclease/exonuclease/phosphatase family</fullName>
    </submittedName>
</protein>
<organism evidence="2 3">
    <name type="scientific">Actinopolyspora alba</name>
    <dbReference type="NCBI Taxonomy" id="673379"/>
    <lineage>
        <taxon>Bacteria</taxon>
        <taxon>Bacillati</taxon>
        <taxon>Actinomycetota</taxon>
        <taxon>Actinomycetes</taxon>
        <taxon>Actinopolysporales</taxon>
        <taxon>Actinopolysporaceae</taxon>
        <taxon>Actinopolyspora</taxon>
        <taxon>Actinopolyspora alba group</taxon>
    </lineage>
</organism>